<evidence type="ECO:0000256" key="2">
    <source>
        <dbReference type="SAM" id="MobiDB-lite"/>
    </source>
</evidence>
<reference evidence="4" key="1">
    <citation type="submission" date="2020-11" db="EMBL/GenBank/DDBJ databases">
        <authorList>
            <person name="Tran Van P."/>
        </authorList>
    </citation>
    <scope>NUCLEOTIDE SEQUENCE</scope>
</reference>
<feature type="region of interest" description="Disordered" evidence="2">
    <location>
        <begin position="2052"/>
        <end position="2121"/>
    </location>
</feature>
<name>A0A7R9JG29_TIMCA</name>
<organism evidence="4">
    <name type="scientific">Timema californicum</name>
    <name type="common">California timema</name>
    <name type="synonym">Walking stick</name>
    <dbReference type="NCBI Taxonomy" id="61474"/>
    <lineage>
        <taxon>Eukaryota</taxon>
        <taxon>Metazoa</taxon>
        <taxon>Ecdysozoa</taxon>
        <taxon>Arthropoda</taxon>
        <taxon>Hexapoda</taxon>
        <taxon>Insecta</taxon>
        <taxon>Pterygota</taxon>
        <taxon>Neoptera</taxon>
        <taxon>Polyneoptera</taxon>
        <taxon>Phasmatodea</taxon>
        <taxon>Timematodea</taxon>
        <taxon>Timematoidea</taxon>
        <taxon>Timematidae</taxon>
        <taxon>Timema</taxon>
    </lineage>
</organism>
<dbReference type="Pfam" id="PF00010">
    <property type="entry name" value="HLH"/>
    <property type="match status" value="1"/>
</dbReference>
<dbReference type="Gene3D" id="4.10.280.10">
    <property type="entry name" value="Helix-loop-helix DNA-binding domain"/>
    <property type="match status" value="1"/>
</dbReference>
<feature type="domain" description="BHLH" evidence="3">
    <location>
        <begin position="7"/>
        <end position="59"/>
    </location>
</feature>
<evidence type="ECO:0000256" key="1">
    <source>
        <dbReference type="SAM" id="Coils"/>
    </source>
</evidence>
<keyword evidence="1" id="KW-0175">Coiled coil</keyword>
<accession>A0A7R9JG29</accession>
<dbReference type="PROSITE" id="PS50888">
    <property type="entry name" value="BHLH"/>
    <property type="match status" value="1"/>
</dbReference>
<dbReference type="EMBL" id="OE188033">
    <property type="protein sequence ID" value="CAD7578581.1"/>
    <property type="molecule type" value="Genomic_DNA"/>
</dbReference>
<feature type="compositionally biased region" description="Polar residues" evidence="2">
    <location>
        <begin position="846"/>
        <end position="862"/>
    </location>
</feature>
<feature type="region of interest" description="Disordered" evidence="2">
    <location>
        <begin position="2169"/>
        <end position="2193"/>
    </location>
</feature>
<dbReference type="CDD" id="cd00083">
    <property type="entry name" value="bHLH_SF"/>
    <property type="match status" value="1"/>
</dbReference>
<feature type="coiled-coil region" evidence="1">
    <location>
        <begin position="72"/>
        <end position="106"/>
    </location>
</feature>
<feature type="compositionally biased region" description="Polar residues" evidence="2">
    <location>
        <begin position="2169"/>
        <end position="2180"/>
    </location>
</feature>
<feature type="compositionally biased region" description="Basic and acidic residues" evidence="2">
    <location>
        <begin position="2062"/>
        <end position="2075"/>
    </location>
</feature>
<proteinExistence type="predicted"/>
<feature type="compositionally biased region" description="Polar residues" evidence="2">
    <location>
        <begin position="2093"/>
        <end position="2107"/>
    </location>
</feature>
<feature type="region of interest" description="Disordered" evidence="2">
    <location>
        <begin position="838"/>
        <end position="862"/>
    </location>
</feature>
<feature type="compositionally biased region" description="Polar residues" evidence="2">
    <location>
        <begin position="797"/>
        <end position="808"/>
    </location>
</feature>
<feature type="region of interest" description="Disordered" evidence="2">
    <location>
        <begin position="734"/>
        <end position="809"/>
    </location>
</feature>
<evidence type="ECO:0000259" key="3">
    <source>
        <dbReference type="PROSITE" id="PS50888"/>
    </source>
</evidence>
<dbReference type="GO" id="GO:0046983">
    <property type="term" value="F:protein dimerization activity"/>
    <property type="evidence" value="ECO:0007669"/>
    <property type="project" value="InterPro"/>
</dbReference>
<dbReference type="SUPFAM" id="SSF47459">
    <property type="entry name" value="HLH, helix-loop-helix DNA-binding domain"/>
    <property type="match status" value="1"/>
</dbReference>
<dbReference type="SMART" id="SM00353">
    <property type="entry name" value="HLH"/>
    <property type="match status" value="1"/>
</dbReference>
<feature type="region of interest" description="Disordered" evidence="2">
    <location>
        <begin position="110"/>
        <end position="130"/>
    </location>
</feature>
<sequence length="2288" mass="249257">MPKKIPYPSSKVKEWERDRRERLNISFRELGSLLPSYNPASTLSKIEILQGAVKYIKDLHNENKTLLEKGLNKSTAKQLNQLRKRVDELSRRAQQLANLLREAGITIPNVLPDTDEGTPKQPIKWDSKTQNASVLHEKAKKKKSELKENFTDSKTQQIDSSSINTVKSAPADIKKIKYSKKSICKAVDTSLNTSINPSNLEEHFSKKCKSSKKVRKKRQTIVEQAQLIANCLRAASAANSVSAVNSCHKSQIQATNTRAHTTTSVTKPASVSQSCFVMSVTPQITIPSSSPQQISIVLPNGAGGTDVTKTLNEAITKSHLLTAPIMAASIQTCPPATVITNTGLGAGTLILANGNIVPVLPSPQFQLSTLHNSSVIMLQKNVLNTISSSAYLTVNKPQKGFAPLISKPIRRSLVDSTITTFSNKVPIPALTVRHHQPLHKQTISTSGAESKTIVNRPKTRLKLSKRLCKEKENITKQVLKGQENETEEVNNLNCSIKLNTENSNDCVTTSKSSCLDNVDDVQDNVTETNCIHIPVTDSHDIDKENVRQASTLCDEQNIDMPETESATKYILDKHKDTVQSGELETDSTELSKVGHCELQSDENMLKQTIVSSENTHILKQNDVSKEYLELLGEGNISKQTTEQHKEVCEKQIIPKDTSELWAEENILRHTLKSHDKEPNVNIISDSTKSVGTVVRSTKCENYTIDALCKTVTECAASETLNNVVTTCSSSDGITSNTPIVSVSNKHGGTLGGSTNKNDTDTSPERDDKKCEVVAEPEISASPTLTTDNIKDKMVEQPSPQNKPGSKHSTPIVLPFNKDQNPPMVIEKSVTVEFIAQPNETTEQKRNSQTNFSVNNHSDLCSSTSHEVLTSGVAVPSGGQHPESISPTAAFLLAFPLVSSSKVSDVVADSQEDVESDSLQGPTTLLQIGNIEHYPSSNKENCVSIMSEEHQVTTASSNLSTTSSSVNSVSTLVIKPFSNKSLFTKHQDKTSESTNKHSFNFPSHNAVSCAGTFLPTSEAQPCENISDEWKKLKIPCSKYDENHSEKLNHLDNIINVGTQFRSNGSCEVRPAGSLATAQPLLDTSSLGTTSFTDSSTYHITSGLQVNLPKQDTVSYVSPVPAPKYQDCNNSAHLYTPTTTFGFHNNLTPSSTCSKNSPITNSLNFTNQPTKDISMLRSFNEKEVSQGCKRLCGRSSNQVVDNQSSTGSSSNYNNIQKNVESFTYKSSATSSSSDAFKYGCAHNFSNVRSDPTVYVTSATVGNPYKYFNSNNYSVVPSHSICPPTYTQATTCREQTKPPTLSFPVAQNSSNSGILSWNTLSSAGPVGHASHCDVVQPVTMSMPQYTTSSNYTGQKSVSIPYTNNFNNPPSFTSTSNTILGNNITKQKHEKNVSSTRKTLANSKKSDDQFSNLFFGPSCESQISHNFPQNTVQLNLDVQQNNTSIKNNSICFDTFKVPSLLESKRQHSSHHRLQHRPPVNWMTTPDIRPNQNIPLVQPFGAHFTSSLNSVDSSQINKELEFCNATGDGQNSSASNSNVFTNFENRNFVNSSSFYSSNTCLQSNLYQNNTSRNKQSEPSPVQNEAQQNLSSLVSLDESQSRLPGSWVQKKGVYSIASTSSDNMFVPSTLPTLVGDLALGTSCHMTTPDEHNLNKSFANSNFSGNDHTQIPGKQIKNRHDKTLAGKNKIDMLCSNEFSGNFLGTSSGTNNFLSVSQLVDSVKSRSGSSRVDANKSHLSNKQVRQHKITSSGQKDNTAQNRGDVKNENKSLHVAQMDSTNSTICTSDIVARGMSNVQNIKDSSTRINEMSHTSDQMNLEYSSSPLLSVTDNIQWPSNSTNTSRKQTITGAQSFKTPASSYSAEALIGLNSHHNSKNSDIIQNDAAHKVITLPPPVVSDRFALQQNYHNPSQISASATFNNDTIISNNYIAPASLDLPISQSQNINYQFSINHNNLSCSPQQNQQLYTNSTLRYSSSAHTIHPQGSKIHPGSNFAHNVHPTNTGMVPVSMTSGFLPDISGSNNFLDPPNTASSFTLPPLAVTRGSKINTYNMIYSNPPVSVSSSQQLHAPRNETSHSISDHNIVKTNQNSSSDHNKRSLIPPQNHNLNNNCSTAKQRNRRRGAEPVVSSGSGFNNFVDLGYLTMPPGVGSPMLTDDGMYLNHTTNFLPVSQSGTSSMYPSASSNTHGTFYSPPRPPSCATTHRTLQQSTASPNAANSSGTTLANFNLSTIFPEIIDKRSIISRLMFICSPLSSPSSSGSKVFTSSLADSFHPTVMPPSGLLSVEIMAGGLIFPVAI</sequence>
<feature type="compositionally biased region" description="Polar residues" evidence="2">
    <location>
        <begin position="1718"/>
        <end position="1753"/>
    </location>
</feature>
<dbReference type="InterPro" id="IPR011598">
    <property type="entry name" value="bHLH_dom"/>
</dbReference>
<feature type="compositionally biased region" description="Polar residues" evidence="2">
    <location>
        <begin position="734"/>
        <end position="756"/>
    </location>
</feature>
<feature type="region of interest" description="Disordered" evidence="2">
    <location>
        <begin position="1718"/>
        <end position="1758"/>
    </location>
</feature>
<feature type="compositionally biased region" description="Basic and acidic residues" evidence="2">
    <location>
        <begin position="757"/>
        <end position="772"/>
    </location>
</feature>
<evidence type="ECO:0000313" key="4">
    <source>
        <dbReference type="EMBL" id="CAD7578581.1"/>
    </source>
</evidence>
<gene>
    <name evidence="4" type="ORF">TCMB3V08_LOCUS11121</name>
</gene>
<dbReference type="InterPro" id="IPR036638">
    <property type="entry name" value="HLH_DNA-bd_sf"/>
</dbReference>
<protein>
    <submittedName>
        <fullName evidence="4">(California timema) hypothetical protein</fullName>
    </submittedName>
</protein>